<gene>
    <name evidence="7" type="ORF">Rsub_08098</name>
</gene>
<dbReference type="InParanoid" id="A0A2V0PFZ4"/>
<evidence type="ECO:0000256" key="5">
    <source>
        <dbReference type="SAM" id="MobiDB-lite"/>
    </source>
</evidence>
<feature type="transmembrane region" description="Helical" evidence="6">
    <location>
        <begin position="79"/>
        <end position="98"/>
    </location>
</feature>
<accession>A0A2V0PFZ4</accession>
<dbReference type="InterPro" id="IPR003689">
    <property type="entry name" value="ZIP"/>
</dbReference>
<dbReference type="STRING" id="307507.A0A2V0PFZ4"/>
<dbReference type="GO" id="GO:0005886">
    <property type="term" value="C:plasma membrane"/>
    <property type="evidence" value="ECO:0007669"/>
    <property type="project" value="TreeGrafter"/>
</dbReference>
<evidence type="ECO:0000256" key="6">
    <source>
        <dbReference type="SAM" id="Phobius"/>
    </source>
</evidence>
<feature type="transmembrane region" description="Helical" evidence="6">
    <location>
        <begin position="44"/>
        <end position="67"/>
    </location>
</feature>
<dbReference type="OrthoDB" id="448280at2759"/>
<keyword evidence="3 6" id="KW-1133">Transmembrane helix</keyword>
<protein>
    <submittedName>
        <fullName evidence="7">Zinc-nutrition responsive transporter</fullName>
    </submittedName>
</protein>
<comment type="caution">
    <text evidence="7">The sequence shown here is derived from an EMBL/GenBank/DDBJ whole genome shotgun (WGS) entry which is preliminary data.</text>
</comment>
<feature type="transmembrane region" description="Helical" evidence="6">
    <location>
        <begin position="297"/>
        <end position="320"/>
    </location>
</feature>
<feature type="transmembrane region" description="Helical" evidence="6">
    <location>
        <begin position="266"/>
        <end position="290"/>
    </location>
</feature>
<evidence type="ECO:0000256" key="4">
    <source>
        <dbReference type="ARBA" id="ARBA00023136"/>
    </source>
</evidence>
<feature type="transmembrane region" description="Helical" evidence="6">
    <location>
        <begin position="326"/>
        <end position="348"/>
    </location>
</feature>
<dbReference type="GO" id="GO:0005385">
    <property type="term" value="F:zinc ion transmembrane transporter activity"/>
    <property type="evidence" value="ECO:0007669"/>
    <property type="project" value="TreeGrafter"/>
</dbReference>
<dbReference type="Proteomes" id="UP000247498">
    <property type="component" value="Unassembled WGS sequence"/>
</dbReference>
<feature type="region of interest" description="Disordered" evidence="5">
    <location>
        <begin position="156"/>
        <end position="184"/>
    </location>
</feature>
<dbReference type="EMBL" id="BDRX01000072">
    <property type="protein sequence ID" value="GBF95975.1"/>
    <property type="molecule type" value="Genomic_DNA"/>
</dbReference>
<dbReference type="PANTHER" id="PTHR11040">
    <property type="entry name" value="ZINC/IRON TRANSPORTER"/>
    <property type="match status" value="1"/>
</dbReference>
<keyword evidence="2 6" id="KW-0812">Transmembrane</keyword>
<evidence type="ECO:0000256" key="1">
    <source>
        <dbReference type="ARBA" id="ARBA00004141"/>
    </source>
</evidence>
<evidence type="ECO:0000313" key="7">
    <source>
        <dbReference type="EMBL" id="GBF95975.1"/>
    </source>
</evidence>
<dbReference type="AlphaFoldDB" id="A0A2V0PFZ4"/>
<dbReference type="PANTHER" id="PTHR11040:SF44">
    <property type="entry name" value="PROTEIN ZNTC-RELATED"/>
    <property type="match status" value="1"/>
</dbReference>
<feature type="transmembrane region" description="Helical" evidence="6">
    <location>
        <begin position="232"/>
        <end position="254"/>
    </location>
</feature>
<organism evidence="7 8">
    <name type="scientific">Raphidocelis subcapitata</name>
    <dbReference type="NCBI Taxonomy" id="307507"/>
    <lineage>
        <taxon>Eukaryota</taxon>
        <taxon>Viridiplantae</taxon>
        <taxon>Chlorophyta</taxon>
        <taxon>core chlorophytes</taxon>
        <taxon>Chlorophyceae</taxon>
        <taxon>CS clade</taxon>
        <taxon>Sphaeropleales</taxon>
        <taxon>Selenastraceae</taxon>
        <taxon>Raphidocelis</taxon>
    </lineage>
</organism>
<keyword evidence="8" id="KW-1185">Reference proteome</keyword>
<feature type="transmembrane region" description="Helical" evidence="6">
    <location>
        <begin position="360"/>
        <end position="387"/>
    </location>
</feature>
<dbReference type="FunCoup" id="A0A2V0PFZ4">
    <property type="interactions" value="1672"/>
</dbReference>
<dbReference type="Pfam" id="PF02535">
    <property type="entry name" value="Zip"/>
    <property type="match status" value="1"/>
</dbReference>
<name>A0A2V0PFZ4_9CHLO</name>
<evidence type="ECO:0000256" key="3">
    <source>
        <dbReference type="ARBA" id="ARBA00022989"/>
    </source>
</evidence>
<feature type="transmembrane region" description="Helical" evidence="6">
    <location>
        <begin position="110"/>
        <end position="128"/>
    </location>
</feature>
<comment type="subcellular location">
    <subcellularLocation>
        <location evidence="1">Membrane</location>
        <topology evidence="1">Multi-pass membrane protein</topology>
    </subcellularLocation>
</comment>
<feature type="compositionally biased region" description="Low complexity" evidence="5">
    <location>
        <begin position="156"/>
        <end position="171"/>
    </location>
</feature>
<reference evidence="7 8" key="1">
    <citation type="journal article" date="2018" name="Sci. Rep.">
        <title>Raphidocelis subcapitata (=Pseudokirchneriella subcapitata) provides an insight into genome evolution and environmental adaptations in the Sphaeropleales.</title>
        <authorList>
            <person name="Suzuki S."/>
            <person name="Yamaguchi H."/>
            <person name="Nakajima N."/>
            <person name="Kawachi M."/>
        </authorList>
    </citation>
    <scope>NUCLEOTIDE SEQUENCE [LARGE SCALE GENOMIC DNA]</scope>
    <source>
        <strain evidence="7 8">NIES-35</strain>
    </source>
</reference>
<proteinExistence type="predicted"/>
<evidence type="ECO:0000256" key="2">
    <source>
        <dbReference type="ARBA" id="ARBA00022692"/>
    </source>
</evidence>
<sequence length="388" mass="38303">MRTLLQAGAGAAAAAAHLAAAPDGPQAAAGLGLSSADPAQQSLTLRVAALFVILAAGLLGGVPPLLLRGCQVPDAAPGRLARAFGGGVILALALVHVLPEGLEMLAPLTPFPLGAVLAALGLLSVLAIDHAATARYAPEPWKRQLRAAVLLASGADEAPPGAPEAARARASGGAGKGLEAPLSPTEAHAADGCRSCAGEVAAAAGVPSHPAQLIHSHHHSPGHPVTGLRQLVAAYTLEAGCVFHSVILGLGIGIMADDPAGLPPLIAAMAFHQALEAVALGSVLAAALLVPRWKKAAMIVIYSLTMPLGIAAGIGVASTFDPASPAAAAVQGALSCFSAGLLLHIAMYTMIGEEASRHDLLVRPALAAGVFGAVAAGVGCMALLAVWG</sequence>
<keyword evidence="4 6" id="KW-0472">Membrane</keyword>
<evidence type="ECO:0000313" key="8">
    <source>
        <dbReference type="Proteomes" id="UP000247498"/>
    </source>
</evidence>